<organism evidence="3 7">
    <name type="scientific">Klebsiella pneumoniae</name>
    <dbReference type="NCBI Taxonomy" id="573"/>
    <lineage>
        <taxon>Bacteria</taxon>
        <taxon>Pseudomonadati</taxon>
        <taxon>Pseudomonadota</taxon>
        <taxon>Gammaproteobacteria</taxon>
        <taxon>Enterobacterales</taxon>
        <taxon>Enterobacteriaceae</taxon>
        <taxon>Klebsiella/Raoultella group</taxon>
        <taxon>Klebsiella</taxon>
        <taxon>Klebsiella pneumoniae complex</taxon>
    </lineage>
</organism>
<dbReference type="EMBL" id="JACXTH010000001">
    <property type="protein sequence ID" value="MBD3704195.1"/>
    <property type="molecule type" value="Genomic_DNA"/>
</dbReference>
<evidence type="ECO:0000313" key="6">
    <source>
        <dbReference type="EMBL" id="MBO1997809.1"/>
    </source>
</evidence>
<reference evidence="6" key="2">
    <citation type="submission" date="2021-03" db="EMBL/GenBank/DDBJ databases">
        <title>Molecular epidemiology and mechanisms of colistin and carbapenem resistance in Enterobacteriaceae from clinical isolates, the environment and porcine samples in Pretoria, South Africa.</title>
        <authorList>
            <person name="Bogoshi D."/>
            <person name="Mbelle N.M."/>
            <person name="Naidoo V."/>
            <person name="Osei Sekyere J."/>
        </authorList>
    </citation>
    <scope>NUCLEOTIDE SEQUENCE</scope>
    <source>
        <strain evidence="6">C027</strain>
    </source>
</reference>
<dbReference type="Proteomes" id="UP000609027">
    <property type="component" value="Unassembled WGS sequence"/>
</dbReference>
<evidence type="ECO:0000313" key="5">
    <source>
        <dbReference type="EMBL" id="MBD3722360.1"/>
    </source>
</evidence>
<proteinExistence type="predicted"/>
<dbReference type="Proteomes" id="UP000664002">
    <property type="component" value="Unassembled WGS sequence"/>
</dbReference>
<dbReference type="EMBL" id="JAGETM010000039">
    <property type="protein sequence ID" value="MBO1997809.1"/>
    <property type="molecule type" value="Genomic_DNA"/>
</dbReference>
<reference evidence="3" key="1">
    <citation type="submission" date="2020-07" db="EMBL/GenBank/DDBJ databases">
        <title>Clinical and genomic characterization of carbapenemase-producing Enterobacterales causing secondary infections during the COVID-19 crisis at a New York City hospital.</title>
        <authorList>
            <person name="Gomez-Simmonds A."/>
            <person name="Annavajhala M.K."/>
            <person name="Uhlemann A.-C."/>
        </authorList>
    </citation>
    <scope>NUCLEOTIDE SEQUENCE</scope>
    <source>
        <strain evidence="5">KP1826</strain>
        <strain evidence="3">NK1593</strain>
        <strain evidence="2">NK1596</strain>
        <strain evidence="1">NK1597</strain>
        <strain evidence="4">NK1607</strain>
    </source>
</reference>
<dbReference type="AlphaFoldDB" id="A0A927DJH7"/>
<dbReference type="Proteomes" id="UP000598328">
    <property type="component" value="Unassembled WGS sequence"/>
</dbReference>
<evidence type="ECO:0000313" key="4">
    <source>
        <dbReference type="EMBL" id="MBD3721374.1"/>
    </source>
</evidence>
<name>A0A927DJH7_KLEPN</name>
<evidence type="ECO:0000313" key="2">
    <source>
        <dbReference type="EMBL" id="MBD3704195.1"/>
    </source>
</evidence>
<sequence>MALETPASRETSLIVDIIFPCAGAASRQNPVNLNRFNYDQRSISISPFVWKPIFHFSAKHRQIDRIM</sequence>
<dbReference type="EMBL" id="JACXTJ010000003">
    <property type="protein sequence ID" value="MBD3721374.1"/>
    <property type="molecule type" value="Genomic_DNA"/>
</dbReference>
<evidence type="ECO:0000313" key="7">
    <source>
        <dbReference type="Proteomes" id="UP000657739"/>
    </source>
</evidence>
<dbReference type="EMBL" id="JACXSV010000009">
    <property type="protein sequence ID" value="MBD3722360.1"/>
    <property type="molecule type" value="Genomic_DNA"/>
</dbReference>
<dbReference type="EMBL" id="JACXTE010000001">
    <property type="protein sequence ID" value="MBD3707754.1"/>
    <property type="molecule type" value="Genomic_DNA"/>
</dbReference>
<dbReference type="Proteomes" id="UP000652007">
    <property type="component" value="Unassembled WGS sequence"/>
</dbReference>
<evidence type="ECO:0000313" key="1">
    <source>
        <dbReference type="EMBL" id="MBD3700773.1"/>
    </source>
</evidence>
<accession>A0A927DJH7</accession>
<dbReference type="EMBL" id="JACXTI010000002">
    <property type="protein sequence ID" value="MBD3700773.1"/>
    <property type="molecule type" value="Genomic_DNA"/>
</dbReference>
<dbReference type="Proteomes" id="UP000657739">
    <property type="component" value="Unassembled WGS sequence"/>
</dbReference>
<gene>
    <name evidence="5" type="ORF">IE978_10795</name>
    <name evidence="3" type="ORF">IE987_01355</name>
    <name evidence="2" type="ORF">IE990_08115</name>
    <name evidence="1" type="ORF">IE991_07605</name>
    <name evidence="4" type="ORF">IE992_18925</name>
    <name evidence="6" type="ORF">J4730_26430</name>
</gene>
<dbReference type="Proteomes" id="UP000631473">
    <property type="component" value="Unassembled WGS sequence"/>
</dbReference>
<comment type="caution">
    <text evidence="3">The sequence shown here is derived from an EMBL/GenBank/DDBJ whole genome shotgun (WGS) entry which is preliminary data.</text>
</comment>
<protein>
    <submittedName>
        <fullName evidence="3">Uncharacterized protein</fullName>
    </submittedName>
</protein>
<evidence type="ECO:0000313" key="3">
    <source>
        <dbReference type="EMBL" id="MBD3707754.1"/>
    </source>
</evidence>